<comment type="caution">
    <text evidence="3">The sequence shown here is derived from an EMBL/GenBank/DDBJ whole genome shotgun (WGS) entry which is preliminary data.</text>
</comment>
<dbReference type="AlphaFoldDB" id="A0A2W7JEV7"/>
<protein>
    <submittedName>
        <fullName evidence="3">FHA domain protein</fullName>
    </submittedName>
</protein>
<dbReference type="Gene3D" id="2.60.200.20">
    <property type="match status" value="1"/>
</dbReference>
<organism evidence="3 4">
    <name type="scientific">Humitalea rosea</name>
    <dbReference type="NCBI Taxonomy" id="990373"/>
    <lineage>
        <taxon>Bacteria</taxon>
        <taxon>Pseudomonadati</taxon>
        <taxon>Pseudomonadota</taxon>
        <taxon>Alphaproteobacteria</taxon>
        <taxon>Acetobacterales</taxon>
        <taxon>Roseomonadaceae</taxon>
        <taxon>Humitalea</taxon>
    </lineage>
</organism>
<proteinExistence type="predicted"/>
<dbReference type="PROSITE" id="PS50006">
    <property type="entry name" value="FHA_DOMAIN"/>
    <property type="match status" value="1"/>
</dbReference>
<dbReference type="InterPro" id="IPR008984">
    <property type="entry name" value="SMAD_FHA_dom_sf"/>
</dbReference>
<accession>A0A2W7JEV7</accession>
<sequence length="507" mass="52341">MVLVLSVLRCPDRAVPEQRRLPGGEMTLGRGAECDWPLLDPDRVLSKRHCTVEYLSGGWQVRDLSTNGTFLNGAGEPVGRDRVKPLQDGDRLRLGAYEIECRIEQEAGQGAGAWSSAGPDPMADAPSSDIFSASLPGLSPAGGTPGGGAPLLPADFDPFAPEDHGPVMPDHQPSTHDIFAPPRATMPDLLPDDWDAPVAPRPKAADPFAGLPDPFADLPPEAAPARPSPAPAFPPAPRANPMPDPLGDPFADLPPAPKAPPVAPPIAPLVARPVAAPPPAPPPPTAPPAFAADPFAADSFATVPPPMAPPTAPVSAAPAAAPGGLAEALALLHAAAGLPPPLPGTDPTAALTAAGAALRASVGGLRALLIARADVKREFRIEQTMLRAAGNNPVKFAATEEAAVQALLAPRGAGPAAIRETVDDLTAHQVATLAATQAAARALLTRLAPTGVEAEVQGGGIMPGAREKRLWEAYRKLHQQVADQFEDDFDSAFGKAFARAYEEASRR</sequence>
<name>A0A2W7JEV7_9PROT</name>
<dbReference type="InterPro" id="IPR046883">
    <property type="entry name" value="T6SS_FHA_C"/>
</dbReference>
<dbReference type="PANTHER" id="PTHR23308">
    <property type="entry name" value="NUCLEAR INHIBITOR OF PROTEIN PHOSPHATASE-1"/>
    <property type="match status" value="1"/>
</dbReference>
<evidence type="ECO:0000313" key="4">
    <source>
        <dbReference type="Proteomes" id="UP000249688"/>
    </source>
</evidence>
<reference evidence="3 4" key="1">
    <citation type="submission" date="2018-06" db="EMBL/GenBank/DDBJ databases">
        <title>Genomic Encyclopedia of Archaeal and Bacterial Type Strains, Phase II (KMG-II): from individual species to whole genera.</title>
        <authorList>
            <person name="Goeker M."/>
        </authorList>
    </citation>
    <scope>NUCLEOTIDE SEQUENCE [LARGE SCALE GENOMIC DNA]</scope>
    <source>
        <strain evidence="3 4">DSM 24525</strain>
    </source>
</reference>
<dbReference type="Proteomes" id="UP000249688">
    <property type="component" value="Unassembled WGS sequence"/>
</dbReference>
<feature type="domain" description="FHA" evidence="2">
    <location>
        <begin position="26"/>
        <end position="76"/>
    </location>
</feature>
<keyword evidence="4" id="KW-1185">Reference proteome</keyword>
<gene>
    <name evidence="3" type="ORF">C8P66_101214</name>
</gene>
<feature type="region of interest" description="Disordered" evidence="1">
    <location>
        <begin position="219"/>
        <end position="247"/>
    </location>
</feature>
<evidence type="ECO:0000313" key="3">
    <source>
        <dbReference type="EMBL" id="PZW50997.1"/>
    </source>
</evidence>
<feature type="region of interest" description="Disordered" evidence="1">
    <location>
        <begin position="109"/>
        <end position="150"/>
    </location>
</feature>
<dbReference type="Pfam" id="PF00498">
    <property type="entry name" value="FHA"/>
    <property type="match status" value="1"/>
</dbReference>
<dbReference type="NCBIfam" id="TIGR03354">
    <property type="entry name" value="VI_FHA"/>
    <property type="match status" value="1"/>
</dbReference>
<evidence type="ECO:0000256" key="1">
    <source>
        <dbReference type="SAM" id="MobiDB-lite"/>
    </source>
</evidence>
<dbReference type="RefSeq" id="WP_158537051.1">
    <property type="nucleotide sequence ID" value="NZ_QKYU01000001.1"/>
</dbReference>
<dbReference type="SMART" id="SM00240">
    <property type="entry name" value="FHA"/>
    <property type="match status" value="1"/>
</dbReference>
<dbReference type="CDD" id="cd00060">
    <property type="entry name" value="FHA"/>
    <property type="match status" value="1"/>
</dbReference>
<dbReference type="InterPro" id="IPR017735">
    <property type="entry name" value="T6SS_FHA"/>
</dbReference>
<dbReference type="SUPFAM" id="SSF49879">
    <property type="entry name" value="SMAD/FHA domain"/>
    <property type="match status" value="1"/>
</dbReference>
<dbReference type="InterPro" id="IPR000253">
    <property type="entry name" value="FHA_dom"/>
</dbReference>
<dbReference type="EMBL" id="QKYU01000001">
    <property type="protein sequence ID" value="PZW50997.1"/>
    <property type="molecule type" value="Genomic_DNA"/>
</dbReference>
<dbReference type="InterPro" id="IPR050923">
    <property type="entry name" value="Cell_Proc_Reg/RNA_Proc"/>
</dbReference>
<evidence type="ECO:0000259" key="2">
    <source>
        <dbReference type="PROSITE" id="PS50006"/>
    </source>
</evidence>
<dbReference type="OrthoDB" id="273564at2"/>
<feature type="compositionally biased region" description="Low complexity" evidence="1">
    <location>
        <begin position="109"/>
        <end position="118"/>
    </location>
</feature>
<feature type="compositionally biased region" description="Pro residues" evidence="1">
    <location>
        <begin position="226"/>
        <end position="247"/>
    </location>
</feature>
<dbReference type="Pfam" id="PF20232">
    <property type="entry name" value="T6SS_FHA_C"/>
    <property type="match status" value="1"/>
</dbReference>